<accession>A0A1I7KN75</accession>
<dbReference type="EC" id="4.2.2.23" evidence="4"/>
<keyword evidence="15" id="KW-1185">Reference proteome</keyword>
<dbReference type="InterPro" id="IPR008979">
    <property type="entry name" value="Galactose-bd-like_sf"/>
</dbReference>
<dbReference type="PANTHER" id="PTHR36574:SF1">
    <property type="entry name" value="RHAMNOGALACTURONATE LYASE-RELATED"/>
    <property type="match status" value="1"/>
</dbReference>
<dbReference type="Gene3D" id="2.70.98.10">
    <property type="match status" value="1"/>
</dbReference>
<keyword evidence="9" id="KW-0961">Cell wall biogenesis/degradation</keyword>
<dbReference type="CDD" id="cd10317">
    <property type="entry name" value="RGL4_C"/>
    <property type="match status" value="1"/>
</dbReference>
<dbReference type="STRING" id="1035707.SAMN05216552_101838"/>
<organism evidence="14 15">
    <name type="scientific">Pseudoduganella namucuonensis</name>
    <dbReference type="NCBI Taxonomy" id="1035707"/>
    <lineage>
        <taxon>Bacteria</taxon>
        <taxon>Pseudomonadati</taxon>
        <taxon>Pseudomonadota</taxon>
        <taxon>Betaproteobacteria</taxon>
        <taxon>Burkholderiales</taxon>
        <taxon>Oxalobacteraceae</taxon>
        <taxon>Telluria group</taxon>
        <taxon>Pseudoduganella</taxon>
    </lineage>
</organism>
<protein>
    <recommendedName>
        <fullName evidence="4">rhamnogalacturonan endolyase</fullName>
        <ecNumber evidence="4">4.2.2.23</ecNumber>
    </recommendedName>
</protein>
<dbReference type="SUPFAM" id="SSF49785">
    <property type="entry name" value="Galactose-binding domain-like"/>
    <property type="match status" value="1"/>
</dbReference>
<dbReference type="PROSITE" id="PS51257">
    <property type="entry name" value="PROKAR_LIPOPROTEIN"/>
    <property type="match status" value="1"/>
</dbReference>
<dbReference type="AlphaFoldDB" id="A0A1I7KN75"/>
<name>A0A1I7KN75_9BURK</name>
<evidence type="ECO:0000259" key="12">
    <source>
        <dbReference type="Pfam" id="PF14683"/>
    </source>
</evidence>
<reference evidence="15" key="1">
    <citation type="submission" date="2016-10" db="EMBL/GenBank/DDBJ databases">
        <authorList>
            <person name="Varghese N."/>
            <person name="Submissions S."/>
        </authorList>
    </citation>
    <scope>NUCLEOTIDE SEQUENCE [LARGE SCALE GENOMIC DNA]</scope>
    <source>
        <strain evidence="15">CGMCC 1.11014</strain>
    </source>
</reference>
<dbReference type="InterPro" id="IPR029411">
    <property type="entry name" value="RG-lyase_III"/>
</dbReference>
<comment type="similarity">
    <text evidence="3">Belongs to the polysaccharide lyase 4 family.</text>
</comment>
<dbReference type="EMBL" id="FPBO01000018">
    <property type="protein sequence ID" value="SFU98850.1"/>
    <property type="molecule type" value="Genomic_DNA"/>
</dbReference>
<proteinExistence type="inferred from homology"/>
<evidence type="ECO:0000256" key="4">
    <source>
        <dbReference type="ARBA" id="ARBA00012437"/>
    </source>
</evidence>
<feature type="domain" description="Rhamnogalacturonan lyase" evidence="12">
    <location>
        <begin position="409"/>
        <end position="573"/>
    </location>
</feature>
<dbReference type="Gene3D" id="2.60.40.1120">
    <property type="entry name" value="Carboxypeptidase-like, regulatory domain"/>
    <property type="match status" value="1"/>
</dbReference>
<dbReference type="RefSeq" id="WP_229490486.1">
    <property type="nucleotide sequence ID" value="NZ_FPBO01000018.1"/>
</dbReference>
<comment type="subcellular location">
    <subcellularLocation>
        <location evidence="2">Secreted</location>
    </subcellularLocation>
</comment>
<feature type="chain" id="PRO_5011791521" description="rhamnogalacturonan endolyase" evidence="10">
    <location>
        <begin position="24"/>
        <end position="577"/>
    </location>
</feature>
<evidence type="ECO:0000256" key="2">
    <source>
        <dbReference type="ARBA" id="ARBA00004613"/>
    </source>
</evidence>
<dbReference type="Pfam" id="PF14683">
    <property type="entry name" value="CBM-like"/>
    <property type="match status" value="1"/>
</dbReference>
<evidence type="ECO:0000313" key="14">
    <source>
        <dbReference type="EMBL" id="SFU98850.1"/>
    </source>
</evidence>
<keyword evidence="7" id="KW-1015">Disulfide bond</keyword>
<dbReference type="GO" id="GO:0102210">
    <property type="term" value="F:rhamnogalacturonan endolyase activity"/>
    <property type="evidence" value="ECO:0007669"/>
    <property type="project" value="UniProtKB-EC"/>
</dbReference>
<dbReference type="InterPro" id="IPR016590">
    <property type="entry name" value="Rhamnogalacturonase_B"/>
</dbReference>
<dbReference type="InterPro" id="IPR013784">
    <property type="entry name" value="Carb-bd-like_fold"/>
</dbReference>
<feature type="domain" description="Rhamnogalacturonase B N-terminal" evidence="11">
    <location>
        <begin position="51"/>
        <end position="312"/>
    </location>
</feature>
<evidence type="ECO:0000256" key="5">
    <source>
        <dbReference type="ARBA" id="ARBA00022525"/>
    </source>
</evidence>
<dbReference type="GO" id="GO:0030246">
    <property type="term" value="F:carbohydrate binding"/>
    <property type="evidence" value="ECO:0007669"/>
    <property type="project" value="InterPro"/>
</dbReference>
<evidence type="ECO:0000256" key="7">
    <source>
        <dbReference type="ARBA" id="ARBA00023157"/>
    </source>
</evidence>
<gene>
    <name evidence="14" type="ORF">SAMN05216552_101838</name>
</gene>
<evidence type="ECO:0000256" key="9">
    <source>
        <dbReference type="ARBA" id="ARBA00023316"/>
    </source>
</evidence>
<evidence type="ECO:0000259" key="11">
    <source>
        <dbReference type="Pfam" id="PF09284"/>
    </source>
</evidence>
<dbReference type="InterPro" id="IPR011013">
    <property type="entry name" value="Gal_mutarotase_sf_dom"/>
</dbReference>
<feature type="domain" description="Rhamnogalacturonan lyase" evidence="13">
    <location>
        <begin position="329"/>
        <end position="390"/>
    </location>
</feature>
<evidence type="ECO:0000256" key="8">
    <source>
        <dbReference type="ARBA" id="ARBA00023239"/>
    </source>
</evidence>
<dbReference type="SUPFAM" id="SSF74650">
    <property type="entry name" value="Galactose mutarotase-like"/>
    <property type="match status" value="1"/>
</dbReference>
<dbReference type="GO" id="GO:0005576">
    <property type="term" value="C:extracellular region"/>
    <property type="evidence" value="ECO:0007669"/>
    <property type="project" value="UniProtKB-SubCell"/>
</dbReference>
<dbReference type="GO" id="GO:0071555">
    <property type="term" value="P:cell wall organization"/>
    <property type="evidence" value="ECO:0007669"/>
    <property type="project" value="UniProtKB-KW"/>
</dbReference>
<dbReference type="GO" id="GO:0045490">
    <property type="term" value="P:pectin catabolic process"/>
    <property type="evidence" value="ECO:0007669"/>
    <property type="project" value="TreeGrafter"/>
</dbReference>
<dbReference type="SUPFAM" id="SSF49452">
    <property type="entry name" value="Starch-binding domain-like"/>
    <property type="match status" value="1"/>
</dbReference>
<evidence type="ECO:0000259" key="13">
    <source>
        <dbReference type="Pfam" id="PF14686"/>
    </source>
</evidence>
<evidence type="ECO:0000256" key="1">
    <source>
        <dbReference type="ARBA" id="ARBA00001324"/>
    </source>
</evidence>
<evidence type="ECO:0000256" key="3">
    <source>
        <dbReference type="ARBA" id="ARBA00010418"/>
    </source>
</evidence>
<comment type="catalytic activity">
    <reaction evidence="1">
        <text>Endotype eliminative cleavage of L-alpha-rhamnopyranosyl-(1-&gt;4)-alpha-D-galactopyranosyluronic acid bonds of rhamnogalacturonan I domains in ramified hairy regions of pectin leaving L-rhamnopyranose at the reducing end and 4-deoxy-4,5-unsaturated D-galactopyranosyluronic acid at the non-reducing end.</text>
        <dbReference type="EC" id="4.2.2.23"/>
    </reaction>
</comment>
<dbReference type="Gene3D" id="2.60.120.260">
    <property type="entry name" value="Galactose-binding domain-like"/>
    <property type="match status" value="1"/>
</dbReference>
<dbReference type="Proteomes" id="UP000199391">
    <property type="component" value="Unassembled WGS sequence"/>
</dbReference>
<keyword evidence="8 14" id="KW-0456">Lyase</keyword>
<dbReference type="InterPro" id="IPR029413">
    <property type="entry name" value="RG-lyase_II"/>
</dbReference>
<dbReference type="InterPro" id="IPR015364">
    <property type="entry name" value="RhgB_N"/>
</dbReference>
<dbReference type="Pfam" id="PF09284">
    <property type="entry name" value="RhgB_N"/>
    <property type="match status" value="1"/>
</dbReference>
<dbReference type="InterPro" id="IPR014718">
    <property type="entry name" value="GH-type_carb-bd"/>
</dbReference>
<evidence type="ECO:0000313" key="15">
    <source>
        <dbReference type="Proteomes" id="UP000199391"/>
    </source>
</evidence>
<dbReference type="Pfam" id="PF14686">
    <property type="entry name" value="fn3_3"/>
    <property type="match status" value="1"/>
</dbReference>
<dbReference type="CDD" id="cd10316">
    <property type="entry name" value="RGL4_M"/>
    <property type="match status" value="1"/>
</dbReference>
<dbReference type="PANTHER" id="PTHR36574">
    <property type="entry name" value="RHAMNOGALACTURONATE LYASE-RELATED"/>
    <property type="match status" value="1"/>
</dbReference>
<evidence type="ECO:0000256" key="6">
    <source>
        <dbReference type="ARBA" id="ARBA00022729"/>
    </source>
</evidence>
<feature type="signal peptide" evidence="10">
    <location>
        <begin position="1"/>
        <end position="23"/>
    </location>
</feature>
<evidence type="ECO:0000256" key="10">
    <source>
        <dbReference type="SAM" id="SignalP"/>
    </source>
</evidence>
<keyword evidence="6 10" id="KW-0732">Signal</keyword>
<sequence length="577" mass="61521">MTTQHLKTSIATLPLLTLLALLAGCGGGETAGDTASGPTAKRMGAPEAGTFGLSEDANFYTVDTGAGLVFKIRRLDNGVSTQSAGDIASMIYNGVQYQDASRGSQVNSGFDFLYTGVSAVSVTAAVVGTEHVKVTVKAGDLTHYYIVKKGVNNIYMGTHFTSEPSTLGLTRFILRVPINALPNGPVPSDLRGTTSTIESGDIFGLPNGQTRSKHYSNMRLKDWRYIGATSATAGMWVVRDNNEGNSGGPFYRSLLNQATSTNQELTYIVNYGEAQTEAFRTNILNQYTLVFNDGSAPSVGDTAFLANMGMVGYVPDSGRGRVAGVGITGRVPNYEYTVGFANATAQYWTKADPVTGHFDSPGMLPGTYTMTVYKNEYAVESRGVTVTAGGVEALNTIAITGDPSAATPLWRIGDWDGTPTEFINGDKLTTMHPQDVRMASWVPPDYVVGTSTPSTGFPAYQWKDVNGTITIKFNLKSSQIANYQLRLGMTVSYAGGRPKPQLNGWVAANPAAPNQPKTRTLTVGTYRGNNTMYTFNIPASELVVGQNVLTLTAISGSSGVKYLSPGYAYDAVDFIKL</sequence>
<keyword evidence="5" id="KW-0964">Secreted</keyword>